<dbReference type="NCBIfam" id="TIGR01766">
    <property type="entry name" value="IS200/IS605 family accessory protein TnpB-like domain"/>
    <property type="match status" value="1"/>
</dbReference>
<dbReference type="InterPro" id="IPR021027">
    <property type="entry name" value="Transposase_put_HTH"/>
</dbReference>
<keyword evidence="5" id="KW-0238">DNA-binding</keyword>
<sequence length="357" mass="40536">MRAFKYRIYPNVEQKVLIAKHFGCSRHVYNWALSEKDKHYKETGKSLTRRRLQDRLVASKKDDKEWLTEVNSQSLLASLANLDAAFFNFFQGRAGFPKFKSKYSGWQSFQCPQHVTVDFEKAVINLPKLKGIKAKLHRPFSGTVKTVTVKRSPSGKYFASVLVDDGAVDPAPSTIEPEATIGLDVGLTHFLIDSEGNKTENPRILKASLTRLAVEQKKLARKKKGSGSRAKQKRKVSIIHEQVANRRYDFIHQATANLADKSHATTFAVEDLNIKGMVKNHKLSRAIQDAGWGMFLTTLEYKCRWNGKNLIRIGRFEPSSKLCNDCKYKMESMPLSVREWLCPGCLSLNIRWDAAIV</sequence>
<keyword evidence="6" id="KW-0233">DNA recombination</keyword>
<accession>A0ABY6GZR4</accession>
<reference evidence="10" key="1">
    <citation type="submission" date="2022-10" db="EMBL/GenBank/DDBJ databases">
        <title>Completed Genome Sequence of two octocoral isolated bacterium, Endozoicomonas euniceicola EF212T and Endozoicomonas gorgoniicola PS125T.</title>
        <authorList>
            <person name="Chiou Y.-J."/>
            <person name="Chen Y.-H."/>
        </authorList>
    </citation>
    <scope>NUCLEOTIDE SEQUENCE</scope>
    <source>
        <strain evidence="10">EF212</strain>
    </source>
</reference>
<keyword evidence="4" id="KW-0862">Zinc</keyword>
<evidence type="ECO:0000256" key="1">
    <source>
        <dbReference type="ARBA" id="ARBA00008761"/>
    </source>
</evidence>
<evidence type="ECO:0000256" key="4">
    <source>
        <dbReference type="ARBA" id="ARBA00022833"/>
    </source>
</evidence>
<evidence type="ECO:0000256" key="2">
    <source>
        <dbReference type="ARBA" id="ARBA00022578"/>
    </source>
</evidence>
<keyword evidence="2" id="KW-0815">Transposition</keyword>
<dbReference type="InterPro" id="IPR010095">
    <property type="entry name" value="Cas12f1-like_TNB"/>
</dbReference>
<dbReference type="RefSeq" id="WP_262600147.1">
    <property type="nucleotide sequence ID" value="NZ_CP103300.1"/>
</dbReference>
<evidence type="ECO:0000259" key="7">
    <source>
        <dbReference type="Pfam" id="PF01385"/>
    </source>
</evidence>
<comment type="similarity">
    <text evidence="1">In the C-terminal section; belongs to the transposase 35 family.</text>
</comment>
<feature type="domain" description="Cas12f1-like TNB" evidence="8">
    <location>
        <begin position="292"/>
        <end position="345"/>
    </location>
</feature>
<feature type="domain" description="Probable transposase IS891/IS1136/IS1341" evidence="7">
    <location>
        <begin position="169"/>
        <end position="280"/>
    </location>
</feature>
<dbReference type="NCBIfam" id="NF040570">
    <property type="entry name" value="guided_TnpB"/>
    <property type="match status" value="1"/>
</dbReference>
<protein>
    <submittedName>
        <fullName evidence="10">Transposase</fullName>
    </submittedName>
</protein>
<name>A0ABY6GZR4_9GAMM</name>
<evidence type="ECO:0000313" key="10">
    <source>
        <dbReference type="EMBL" id="UYM17531.1"/>
    </source>
</evidence>
<keyword evidence="11" id="KW-1185">Reference proteome</keyword>
<dbReference type="Proteomes" id="UP001163255">
    <property type="component" value="Chromosome"/>
</dbReference>
<evidence type="ECO:0000256" key="5">
    <source>
        <dbReference type="ARBA" id="ARBA00023125"/>
    </source>
</evidence>
<feature type="domain" description="Transposase putative helix-turn-helix" evidence="9">
    <location>
        <begin position="2"/>
        <end position="45"/>
    </location>
</feature>
<evidence type="ECO:0000256" key="3">
    <source>
        <dbReference type="ARBA" id="ARBA00022723"/>
    </source>
</evidence>
<dbReference type="InterPro" id="IPR001959">
    <property type="entry name" value="Transposase"/>
</dbReference>
<dbReference type="Pfam" id="PF12323">
    <property type="entry name" value="HTH_OrfB_IS605"/>
    <property type="match status" value="1"/>
</dbReference>
<gene>
    <name evidence="10" type="ORF">NX720_06335</name>
</gene>
<organism evidence="10 11">
    <name type="scientific">Endozoicomonas euniceicola</name>
    <dbReference type="NCBI Taxonomy" id="1234143"/>
    <lineage>
        <taxon>Bacteria</taxon>
        <taxon>Pseudomonadati</taxon>
        <taxon>Pseudomonadota</taxon>
        <taxon>Gammaproteobacteria</taxon>
        <taxon>Oceanospirillales</taxon>
        <taxon>Endozoicomonadaceae</taxon>
        <taxon>Endozoicomonas</taxon>
    </lineage>
</organism>
<dbReference type="Pfam" id="PF07282">
    <property type="entry name" value="Cas12f1-like_TNB"/>
    <property type="match status" value="1"/>
</dbReference>
<evidence type="ECO:0000313" key="11">
    <source>
        <dbReference type="Proteomes" id="UP001163255"/>
    </source>
</evidence>
<keyword evidence="3" id="KW-0479">Metal-binding</keyword>
<dbReference type="Pfam" id="PF01385">
    <property type="entry name" value="OrfB_IS605"/>
    <property type="match status" value="1"/>
</dbReference>
<proteinExistence type="inferred from homology"/>
<evidence type="ECO:0000259" key="8">
    <source>
        <dbReference type="Pfam" id="PF07282"/>
    </source>
</evidence>
<evidence type="ECO:0000256" key="6">
    <source>
        <dbReference type="ARBA" id="ARBA00023172"/>
    </source>
</evidence>
<evidence type="ECO:0000259" key="9">
    <source>
        <dbReference type="Pfam" id="PF12323"/>
    </source>
</evidence>
<dbReference type="EMBL" id="CP103300">
    <property type="protein sequence ID" value="UYM17531.1"/>
    <property type="molecule type" value="Genomic_DNA"/>
</dbReference>